<gene>
    <name evidence="1" type="ORF">NE579_07620</name>
</gene>
<sequence length="124" mass="14067">MSEAGNVTVTMAVDTKKYGIRIHKALFRQLGEPRYIQLLVNPEDGVVAIQTVEKEMSGGQTHRIVEKRMQSENSYEIYSRPFIRKLREIEPGIEDGGAYRLTGNVIPSLKVAAFSLKTLQRMDR</sequence>
<name>A0AAW5JT45_9FIRM</name>
<dbReference type="Proteomes" id="UP001204562">
    <property type="component" value="Unassembled WGS sequence"/>
</dbReference>
<proteinExistence type="predicted"/>
<accession>A0AAW5JT45</accession>
<comment type="caution">
    <text evidence="1">The sequence shown here is derived from an EMBL/GenBank/DDBJ whole genome shotgun (WGS) entry which is preliminary data.</text>
</comment>
<reference evidence="1" key="1">
    <citation type="submission" date="2022-06" db="EMBL/GenBank/DDBJ databases">
        <title>Isolation of gut microbiota from human fecal samples.</title>
        <authorList>
            <person name="Pamer E.G."/>
            <person name="Barat B."/>
            <person name="Waligurski E."/>
            <person name="Medina S."/>
            <person name="Paddock L."/>
            <person name="Mostad J."/>
        </authorList>
    </citation>
    <scope>NUCLEOTIDE SEQUENCE</scope>
    <source>
        <strain evidence="1">DFI.9.91</strain>
    </source>
</reference>
<evidence type="ECO:0000313" key="1">
    <source>
        <dbReference type="EMBL" id="MCQ4770330.1"/>
    </source>
</evidence>
<dbReference type="EMBL" id="JANFYS010000013">
    <property type="protein sequence ID" value="MCQ4770330.1"/>
    <property type="molecule type" value="Genomic_DNA"/>
</dbReference>
<dbReference type="RefSeq" id="WP_256303820.1">
    <property type="nucleotide sequence ID" value="NZ_JANFYS010000013.1"/>
</dbReference>
<protein>
    <submittedName>
        <fullName evidence="1">Uncharacterized protein</fullName>
    </submittedName>
</protein>
<dbReference type="AlphaFoldDB" id="A0AAW5JT45"/>
<evidence type="ECO:0000313" key="2">
    <source>
        <dbReference type="Proteomes" id="UP001204562"/>
    </source>
</evidence>
<organism evidence="1 2">
    <name type="scientific">Intestinimonas massiliensis</name>
    <name type="common">ex Afouda et al. 2020</name>
    <dbReference type="NCBI Taxonomy" id="1673721"/>
    <lineage>
        <taxon>Bacteria</taxon>
        <taxon>Bacillati</taxon>
        <taxon>Bacillota</taxon>
        <taxon>Clostridia</taxon>
        <taxon>Eubacteriales</taxon>
        <taxon>Intestinimonas</taxon>
    </lineage>
</organism>